<sequence>MLREWLRGKQGEESADAPKPVKRGTLAVDVETPIEPSQEEATSQYEDNFRKKLAARAKEGPPSVGKLVAYETLFRPLQNILMDGIAREMQEGVTVNIARNAQNVMVSTKTTIISPQMSNWELSLQMNGFTDLVVATYNTLSRWSLMYQHVSSTGALLFAQCMAQAQHGMTQGTVVGMIQYPWVQGGCTQVQYVKDQSFSVSHAQNLIRGLYFGSNLAWDAVTKGTSLSYAFSATNPSKTGTLAGEWSPCKGEWKLGIAKSDWASDAEFAIQLEYAKKGQGASMSLLSLGIKKQFVGGGSVNTSLIGFSKLRAMVEVPFGGEQSGFNRFTCMYNALYDIHSGGLRHGIVFTA</sequence>
<proteinExistence type="predicted"/>
<gene>
    <name evidence="2" type="ORF">TCIL3000_9_3480</name>
</gene>
<evidence type="ECO:0000313" key="2">
    <source>
        <dbReference type="EMBL" id="CCC92951.1"/>
    </source>
</evidence>
<reference evidence="2" key="1">
    <citation type="journal article" date="2012" name="Proc. Natl. Acad. Sci. U.S.A.">
        <title>Antigenic diversity is generated by distinct evolutionary mechanisms in African trypanosome species.</title>
        <authorList>
            <person name="Jackson A.P."/>
            <person name="Berry A."/>
            <person name="Aslett M."/>
            <person name="Allison H.C."/>
            <person name="Burton P."/>
            <person name="Vavrova-Anderson J."/>
            <person name="Brown R."/>
            <person name="Browne H."/>
            <person name="Corton N."/>
            <person name="Hauser H."/>
            <person name="Gamble J."/>
            <person name="Gilderthorp R."/>
            <person name="Marcello L."/>
            <person name="McQuillan J."/>
            <person name="Otto T.D."/>
            <person name="Quail M.A."/>
            <person name="Sanders M.J."/>
            <person name="van Tonder A."/>
            <person name="Ginger M.L."/>
            <person name="Field M.C."/>
            <person name="Barry J.D."/>
            <person name="Hertz-Fowler C."/>
            <person name="Berriman M."/>
        </authorList>
    </citation>
    <scope>NUCLEOTIDE SEQUENCE</scope>
    <source>
        <strain evidence="2">IL3000</strain>
    </source>
</reference>
<name>G0UU87_TRYCI</name>
<dbReference type="VEuPathDB" id="TriTrypDB:TcIL3000_9_3480"/>
<feature type="compositionally biased region" description="Basic and acidic residues" evidence="1">
    <location>
        <begin position="1"/>
        <end position="12"/>
    </location>
</feature>
<protein>
    <recommendedName>
        <fullName evidence="3">Archaic translocase outer mitochondrial membrane 40</fullName>
    </recommendedName>
</protein>
<accession>G0UU87</accession>
<organism evidence="2">
    <name type="scientific">Trypanosoma congolense (strain IL3000)</name>
    <dbReference type="NCBI Taxonomy" id="1068625"/>
    <lineage>
        <taxon>Eukaryota</taxon>
        <taxon>Discoba</taxon>
        <taxon>Euglenozoa</taxon>
        <taxon>Kinetoplastea</taxon>
        <taxon>Metakinetoplastina</taxon>
        <taxon>Trypanosomatida</taxon>
        <taxon>Trypanosomatidae</taxon>
        <taxon>Trypanosoma</taxon>
        <taxon>Nannomonas</taxon>
    </lineage>
</organism>
<evidence type="ECO:0008006" key="3">
    <source>
        <dbReference type="Google" id="ProtNLM"/>
    </source>
</evidence>
<dbReference type="AlphaFoldDB" id="G0UU87"/>
<evidence type="ECO:0000256" key="1">
    <source>
        <dbReference type="SAM" id="MobiDB-lite"/>
    </source>
</evidence>
<dbReference type="EMBL" id="HE575322">
    <property type="protein sequence ID" value="CCC92951.1"/>
    <property type="molecule type" value="Genomic_DNA"/>
</dbReference>
<feature type="region of interest" description="Disordered" evidence="1">
    <location>
        <begin position="1"/>
        <end position="25"/>
    </location>
</feature>